<dbReference type="InParanoid" id="C2KUY1"/>
<dbReference type="STRING" id="585501.HMPREF6123_0300"/>
<dbReference type="Gene3D" id="3.90.1150.10">
    <property type="entry name" value="Aspartate Aminotransferase, domain 1"/>
    <property type="match status" value="1"/>
</dbReference>
<sequence>MTDTGTKKIQEKRKYNVKRKYSDERKHSKKQMKEIYLDQGATSYPKAPGVGMAMANYIDNIGASMNRGSYGKAMEVGNLAIRLRERACKLFAFQDPGHVIITPGASIGLNMLIMPLFQEGGHVIISPLEHNAVRRPLEMLLQRKKHPISLSIFPYDLGLDGDFSPLENLIRPDTKAVIMLHASNVSGEVFPVEAIGKICKETGIDFILDASQSGGHIPIDFEKMNLSALVLPGHKGLLGPQGIGLTLLREDFAKKLPPYLFGGTGSVSESLTMPGFMPDKFEPGTPNIPGIYGLEKALQFIEETGVEVMEAYTKQLHQRFLEGLYEIKGKNLIQIPGKEGRENSGVVSIDFCTMDNALVCNRLASRYGIMTRQGLHCAPIAHQCFGTEKSGTVRFSFGFFNRIEEIDRTLLAIQKILS</sequence>
<dbReference type="Pfam" id="PF00266">
    <property type="entry name" value="Aminotran_5"/>
    <property type="match status" value="1"/>
</dbReference>
<comment type="caution">
    <text evidence="3">The sequence shown here is derived from an EMBL/GenBank/DDBJ whole genome shotgun (WGS) entry which is preliminary data.</text>
</comment>
<dbReference type="GO" id="GO:0031071">
    <property type="term" value="F:cysteine desulfurase activity"/>
    <property type="evidence" value="ECO:0007669"/>
    <property type="project" value="UniProtKB-EC"/>
</dbReference>
<accession>C2KUY1</accession>
<dbReference type="InterPro" id="IPR015422">
    <property type="entry name" value="PyrdxlP-dep_Trfase_small"/>
</dbReference>
<keyword evidence="4" id="KW-1185">Reference proteome</keyword>
<feature type="domain" description="Aminotransferase class V" evidence="2">
    <location>
        <begin position="35"/>
        <end position="408"/>
    </location>
</feature>
<keyword evidence="3" id="KW-0808">Transferase</keyword>
<dbReference type="EC" id="2.8.1.7" evidence="3"/>
<name>C2KUY1_9FIRM</name>
<dbReference type="AlphaFoldDB" id="C2KUY1"/>
<dbReference type="EMBL" id="ACKX01000031">
    <property type="protein sequence ID" value="EEJ52428.1"/>
    <property type="molecule type" value="Genomic_DNA"/>
</dbReference>
<dbReference type="Gene3D" id="3.40.640.10">
    <property type="entry name" value="Type I PLP-dependent aspartate aminotransferase-like (Major domain)"/>
    <property type="match status" value="1"/>
</dbReference>
<proteinExistence type="predicted"/>
<dbReference type="InterPro" id="IPR015421">
    <property type="entry name" value="PyrdxlP-dep_Trfase_major"/>
</dbReference>
<dbReference type="PANTHER" id="PTHR43586">
    <property type="entry name" value="CYSTEINE DESULFURASE"/>
    <property type="match status" value="1"/>
</dbReference>
<gene>
    <name evidence="3" type="ORF">HMPREF6123_0300</name>
</gene>
<dbReference type="SUPFAM" id="SSF53383">
    <property type="entry name" value="PLP-dependent transferases"/>
    <property type="match status" value="1"/>
</dbReference>
<dbReference type="InterPro" id="IPR015424">
    <property type="entry name" value="PyrdxlP-dep_Trfase"/>
</dbReference>
<dbReference type="InterPro" id="IPR000192">
    <property type="entry name" value="Aminotrans_V_dom"/>
</dbReference>
<evidence type="ECO:0000256" key="1">
    <source>
        <dbReference type="SAM" id="MobiDB-lite"/>
    </source>
</evidence>
<organism evidence="3 4">
    <name type="scientific">Oribacterium sinus F0268</name>
    <dbReference type="NCBI Taxonomy" id="585501"/>
    <lineage>
        <taxon>Bacteria</taxon>
        <taxon>Bacillati</taxon>
        <taxon>Bacillota</taxon>
        <taxon>Clostridia</taxon>
        <taxon>Lachnospirales</taxon>
        <taxon>Lachnospiraceae</taxon>
        <taxon>Oribacterium</taxon>
    </lineage>
</organism>
<dbReference type="PANTHER" id="PTHR43586:SF4">
    <property type="entry name" value="ISOPENICILLIN N EPIMERASE"/>
    <property type="match status" value="1"/>
</dbReference>
<dbReference type="Proteomes" id="UP000004121">
    <property type="component" value="Unassembled WGS sequence"/>
</dbReference>
<feature type="region of interest" description="Disordered" evidence="1">
    <location>
        <begin position="1"/>
        <end position="29"/>
    </location>
</feature>
<reference evidence="3 4" key="1">
    <citation type="submission" date="2009-04" db="EMBL/GenBank/DDBJ databases">
        <authorList>
            <person name="Qin X."/>
            <person name="Bachman B."/>
            <person name="Battles P."/>
            <person name="Bell A."/>
            <person name="Bess C."/>
            <person name="Bickham C."/>
            <person name="Chaboub L."/>
            <person name="Chen D."/>
            <person name="Coyle M."/>
            <person name="Deiros D.R."/>
            <person name="Dinh H."/>
            <person name="Forbes L."/>
            <person name="Fowler G."/>
            <person name="Francisco L."/>
            <person name="Fu Q."/>
            <person name="Gubbala S."/>
            <person name="Hale W."/>
            <person name="Han Y."/>
            <person name="Hemphill L."/>
            <person name="Highlander S.K."/>
            <person name="Hirani K."/>
            <person name="Hogues M."/>
            <person name="Jackson L."/>
            <person name="Jakkamsetti A."/>
            <person name="Javaid M."/>
            <person name="Jiang H."/>
            <person name="Korchina V."/>
            <person name="Kovar C."/>
            <person name="Lara F."/>
            <person name="Lee S."/>
            <person name="Mata R."/>
            <person name="Mathew T."/>
            <person name="Moen C."/>
            <person name="Morales K."/>
            <person name="Munidasa M."/>
            <person name="Nazareth L."/>
            <person name="Ngo R."/>
            <person name="Nguyen L."/>
            <person name="Okwuonu G."/>
            <person name="Ongeri F."/>
            <person name="Patil S."/>
            <person name="Petrosino J."/>
            <person name="Pham C."/>
            <person name="Pham P."/>
            <person name="Pu L.-L."/>
            <person name="Puazo M."/>
            <person name="Raj R."/>
            <person name="Reid J."/>
            <person name="Rouhana J."/>
            <person name="Saada N."/>
            <person name="Shang Y."/>
            <person name="Simmons D."/>
            <person name="Thornton R."/>
            <person name="Warren J."/>
            <person name="Weissenberger G."/>
            <person name="Zhang J."/>
            <person name="Zhang L."/>
            <person name="Zhou C."/>
            <person name="Zhu D."/>
            <person name="Muzny D."/>
            <person name="Worley K."/>
            <person name="Gibbs R."/>
        </authorList>
    </citation>
    <scope>NUCLEOTIDE SEQUENCE [LARGE SCALE GENOMIC DNA]</scope>
    <source>
        <strain evidence="3 4">F0268</strain>
    </source>
</reference>
<protein>
    <submittedName>
        <fullName evidence="3">Putative cysteine desulfurase family protein</fullName>
        <ecNumber evidence="3">2.8.1.7</ecNumber>
    </submittedName>
</protein>
<dbReference type="HOGENOM" id="CLU_003433_2_4_9"/>
<dbReference type="eggNOG" id="COG0520">
    <property type="taxonomic scope" value="Bacteria"/>
</dbReference>
<evidence type="ECO:0000313" key="4">
    <source>
        <dbReference type="Proteomes" id="UP000004121"/>
    </source>
</evidence>
<evidence type="ECO:0000313" key="3">
    <source>
        <dbReference type="EMBL" id="EEJ52428.1"/>
    </source>
</evidence>
<evidence type="ECO:0000259" key="2">
    <source>
        <dbReference type="Pfam" id="PF00266"/>
    </source>
</evidence>